<feature type="domain" description="Acyl-CoA dehydrogenase/oxidase N-terminal" evidence="5">
    <location>
        <begin position="38"/>
        <end position="127"/>
    </location>
</feature>
<evidence type="ECO:0000256" key="2">
    <source>
        <dbReference type="ARBA" id="ARBA00023002"/>
    </source>
</evidence>
<dbReference type="GO" id="GO:0005737">
    <property type="term" value="C:cytoplasm"/>
    <property type="evidence" value="ECO:0007669"/>
    <property type="project" value="TreeGrafter"/>
</dbReference>
<dbReference type="Gene3D" id="1.20.140.10">
    <property type="entry name" value="Butyryl-CoA Dehydrogenase, subunit A, domain 3"/>
    <property type="match status" value="1"/>
</dbReference>
<evidence type="ECO:0000256" key="1">
    <source>
        <dbReference type="ARBA" id="ARBA00022630"/>
    </source>
</evidence>
<dbReference type="PIRSF" id="PIRSF016578">
    <property type="entry name" value="HsaA"/>
    <property type="match status" value="1"/>
</dbReference>
<dbReference type="AlphaFoldDB" id="A0A068TKW2"/>
<dbReference type="Proteomes" id="UP000028186">
    <property type="component" value="Plasmid pHAMBI1141a"/>
</dbReference>
<evidence type="ECO:0000259" key="4">
    <source>
        <dbReference type="Pfam" id="PF02770"/>
    </source>
</evidence>
<dbReference type="GO" id="GO:0016712">
    <property type="term" value="F:oxidoreductase activity, acting on paired donors, with incorporation or reduction of molecular oxygen, reduced flavin or flavoprotein as one donor, and incorporation of one atom of oxygen"/>
    <property type="evidence" value="ECO:0007669"/>
    <property type="project" value="TreeGrafter"/>
</dbReference>
<dbReference type="InterPro" id="IPR013107">
    <property type="entry name" value="Acyl-CoA_DH_C"/>
</dbReference>
<dbReference type="InterPro" id="IPR009100">
    <property type="entry name" value="AcylCoA_DH/oxidase_NM_dom_sf"/>
</dbReference>
<dbReference type="KEGG" id="ngl:RG1141_PA13930"/>
<keyword evidence="1" id="KW-0285">Flavoprotein</keyword>
<sequence>MIDHRGGRVFSRPHAFFCVFGDNRLSIAKLQTTRSPTRAELLARVAAFAAEIARGAAQRDLDRELPFEAFRLFRELGLGTLRIPVALGGPGGSVADYIEMIAAIGAADSNVAHALRSHFNYVENVILSEPRERDSGAVELILAGKLFGGAHTEQGTARPGQVTTTIVRQGDTYRLNGRKWYATGTAFADFASFSALDEEGQTVGVLLPVDREGIKILDDWDGMGQRLTASGGVLLENVEVFPHEFATRGLDNLVGRHCSALRQLHLAASAAGAVRNVLTDGLAYVRRQARSAAHSVAETANQDPFVQQVIGEIAANSFAIDTAVAAAAVALDRTVAAFGKGDEAEIEEALVASALATARTQLVLGQLGPRSAERMFELGGGSATSRNNNFDRHWRNIRTVLNHNPLLHKSRVVGDYLINGTTTHLKEGKVF</sequence>
<evidence type="ECO:0000259" key="5">
    <source>
        <dbReference type="Pfam" id="PF02771"/>
    </source>
</evidence>
<gene>
    <name evidence="7" type="ORF">RG1141_PA13930</name>
</gene>
<dbReference type="PANTHER" id="PTHR48083:SF19">
    <property type="entry name" value="FLAVIN-DEPENDENT MONOOXYGENASE, OXYGENASE SUBUNIT HSAA"/>
    <property type="match status" value="1"/>
</dbReference>
<protein>
    <submittedName>
        <fullName evidence="7">Acyl-CoA dehydrogenase type 2 domain</fullName>
    </submittedName>
</protein>
<dbReference type="PANTHER" id="PTHR48083">
    <property type="entry name" value="MEDIUM-CHAIN SPECIFIC ACYL-COA DEHYDROGENASE, MITOCHONDRIAL-RELATED"/>
    <property type="match status" value="1"/>
</dbReference>
<dbReference type="CDD" id="cd01163">
    <property type="entry name" value="DszC"/>
    <property type="match status" value="1"/>
</dbReference>
<proteinExistence type="inferred from homology"/>
<dbReference type="InterPro" id="IPR036250">
    <property type="entry name" value="AcylCo_DH-like_C"/>
</dbReference>
<dbReference type="InterPro" id="IPR037069">
    <property type="entry name" value="AcylCoA_DH/ox_N_sf"/>
</dbReference>
<dbReference type="HOGENOM" id="CLU_018204_10_0_5"/>
<dbReference type="Pfam" id="PF02770">
    <property type="entry name" value="Acyl-CoA_dh_M"/>
    <property type="match status" value="1"/>
</dbReference>
<evidence type="ECO:0000259" key="6">
    <source>
        <dbReference type="Pfam" id="PF08028"/>
    </source>
</evidence>
<dbReference type="SUPFAM" id="SSF56645">
    <property type="entry name" value="Acyl-CoA dehydrogenase NM domain-like"/>
    <property type="match status" value="1"/>
</dbReference>
<dbReference type="Pfam" id="PF02771">
    <property type="entry name" value="Acyl-CoA_dh_N"/>
    <property type="match status" value="1"/>
</dbReference>
<dbReference type="SUPFAM" id="SSF47203">
    <property type="entry name" value="Acyl-CoA dehydrogenase C-terminal domain-like"/>
    <property type="match status" value="1"/>
</dbReference>
<comment type="similarity">
    <text evidence="3">Belongs to the HpaH/HsaA monooxygenase family.</text>
</comment>
<dbReference type="InterPro" id="IPR050741">
    <property type="entry name" value="Acyl-CoA_dehydrogenase"/>
</dbReference>
<dbReference type="Pfam" id="PF08028">
    <property type="entry name" value="Acyl-CoA_dh_2"/>
    <property type="match status" value="1"/>
</dbReference>
<reference evidence="8" key="1">
    <citation type="journal article" date="2014" name="BMC Genomics">
        <title>Genome sequencing of two Neorhizobium galegae strains reveals a noeT gene responsible for the unusual acetylation of the nodulation factors.</title>
        <authorList>
            <person name="Osterman J."/>
            <person name="Marsh J."/>
            <person name="Laine P.K."/>
            <person name="Zeng Z."/>
            <person name="Alatalo E."/>
            <person name="Sullivan J.T."/>
            <person name="Young J.P."/>
            <person name="Thomas-Oates J."/>
            <person name="Paulin L."/>
            <person name="Lindstrom K."/>
        </authorList>
    </citation>
    <scope>NUCLEOTIDE SEQUENCE [LARGE SCALE GENOMIC DNA]</scope>
    <source>
        <strain evidence="8">HAMBI 1141</strain>
        <plasmid evidence="8">II</plasmid>
    </source>
</reference>
<dbReference type="InterPro" id="IPR013786">
    <property type="entry name" value="AcylCoA_DH/ox_N"/>
</dbReference>
<dbReference type="eggNOG" id="COG1960">
    <property type="taxonomic scope" value="Bacteria"/>
</dbReference>
<dbReference type="Gene3D" id="2.40.110.10">
    <property type="entry name" value="Butyryl-CoA Dehydrogenase, subunit A, domain 2"/>
    <property type="match status" value="1"/>
</dbReference>
<evidence type="ECO:0000313" key="7">
    <source>
        <dbReference type="EMBL" id="CDN58225.1"/>
    </source>
</evidence>
<geneLocation type="plasmid" evidence="8">
    <name>II</name>
</geneLocation>
<evidence type="ECO:0000313" key="8">
    <source>
        <dbReference type="Proteomes" id="UP000028186"/>
    </source>
</evidence>
<dbReference type="InterPro" id="IPR046373">
    <property type="entry name" value="Acyl-CoA_Oxase/DH_mid-dom_sf"/>
</dbReference>
<feature type="domain" description="Acyl-CoA oxidase/dehydrogenase middle" evidence="4">
    <location>
        <begin position="158"/>
        <end position="238"/>
    </location>
</feature>
<dbReference type="Gene3D" id="1.10.540.10">
    <property type="entry name" value="Acyl-CoA dehydrogenase/oxidase, N-terminal domain"/>
    <property type="match status" value="1"/>
</dbReference>
<dbReference type="GO" id="GO:0050660">
    <property type="term" value="F:flavin adenine dinucleotide binding"/>
    <property type="evidence" value="ECO:0007669"/>
    <property type="project" value="InterPro"/>
</dbReference>
<dbReference type="PATRIC" id="fig|1028801.3.peg.6019"/>
<dbReference type="InterPro" id="IPR006091">
    <property type="entry name" value="Acyl-CoA_Oxase/DH_mid-dom"/>
</dbReference>
<evidence type="ECO:0000256" key="3">
    <source>
        <dbReference type="ARBA" id="ARBA00049661"/>
    </source>
</evidence>
<keyword evidence="7" id="KW-0614">Plasmid</keyword>
<dbReference type="GO" id="GO:0033539">
    <property type="term" value="P:fatty acid beta-oxidation using acyl-CoA dehydrogenase"/>
    <property type="evidence" value="ECO:0007669"/>
    <property type="project" value="TreeGrafter"/>
</dbReference>
<name>A0A068TKW2_NEOGA</name>
<accession>A0A068TKW2</accession>
<dbReference type="EMBL" id="HG938356">
    <property type="protein sequence ID" value="CDN58225.1"/>
    <property type="molecule type" value="Genomic_DNA"/>
</dbReference>
<organism evidence="7 8">
    <name type="scientific">Neorhizobium galegae bv. officinalis bv. officinalis str. HAMBI 1141</name>
    <dbReference type="NCBI Taxonomy" id="1028801"/>
    <lineage>
        <taxon>Bacteria</taxon>
        <taxon>Pseudomonadati</taxon>
        <taxon>Pseudomonadota</taxon>
        <taxon>Alphaproteobacteria</taxon>
        <taxon>Hyphomicrobiales</taxon>
        <taxon>Rhizobiaceae</taxon>
        <taxon>Rhizobium/Agrobacterium group</taxon>
        <taxon>Neorhizobium</taxon>
    </lineage>
</organism>
<keyword evidence="2" id="KW-0560">Oxidoreductase</keyword>
<dbReference type="GO" id="GO:0003995">
    <property type="term" value="F:acyl-CoA dehydrogenase activity"/>
    <property type="evidence" value="ECO:0007669"/>
    <property type="project" value="TreeGrafter"/>
</dbReference>
<feature type="domain" description="Acyl-CoA dehydrogenase C-terminal" evidence="6">
    <location>
        <begin position="266"/>
        <end position="403"/>
    </location>
</feature>